<keyword evidence="2" id="KW-1185">Reference proteome</keyword>
<dbReference type="EMBL" id="JABBNI010000011">
    <property type="protein sequence ID" value="NMM62257.1"/>
    <property type="molecule type" value="Genomic_DNA"/>
</dbReference>
<sequence length="155" mass="18357">MKIENDKQVVNYKGKQFYDKRYGYRFELENNRIMIYKDNSIVVKDLKNGFKYSTDKNFDSVFKLSFVGEYIGLIYTNEKIKVSTKIINNKKYEVISLDIPGNNKNISKADLYVDSQNDKPGYLIIYDWNGKEKIKVEYSKFDFNTKLDKSIFNVD</sequence>
<organism evidence="1 2">
    <name type="scientific">Clostridium muellerianum</name>
    <dbReference type="NCBI Taxonomy" id="2716538"/>
    <lineage>
        <taxon>Bacteria</taxon>
        <taxon>Bacillati</taxon>
        <taxon>Bacillota</taxon>
        <taxon>Clostridia</taxon>
        <taxon>Eubacteriales</taxon>
        <taxon>Clostridiaceae</taxon>
        <taxon>Clostridium</taxon>
    </lineage>
</organism>
<dbReference type="InterPro" id="IPR014584">
    <property type="entry name" value="UCP033729"/>
</dbReference>
<protein>
    <submittedName>
        <fullName evidence="1">Uncharacterized protein</fullName>
    </submittedName>
</protein>
<accession>A0A7Y0EF29</accession>
<dbReference type="AlphaFoldDB" id="A0A7Y0EF29"/>
<evidence type="ECO:0000313" key="2">
    <source>
        <dbReference type="Proteomes" id="UP000537131"/>
    </source>
</evidence>
<reference evidence="1 2" key="1">
    <citation type="submission" date="2020-06" db="EMBL/GenBank/DDBJ databases">
        <title>Complete Genome Sequence of Clostridium muelleri sp. nov. P21T, an Acid-Alcohol Producing Acetogen Isolated from Old Hay.</title>
        <authorList>
            <person name="Duncan K.E."/>
            <person name="Tanner R.S."/>
        </authorList>
    </citation>
    <scope>NUCLEOTIDE SEQUENCE [LARGE SCALE GENOMIC DNA]</scope>
    <source>
        <strain evidence="1 2">P21</strain>
    </source>
</reference>
<gene>
    <name evidence="1" type="ORF">HBE96_06065</name>
</gene>
<comment type="caution">
    <text evidence="1">The sequence shown here is derived from an EMBL/GenBank/DDBJ whole genome shotgun (WGS) entry which is preliminary data.</text>
</comment>
<evidence type="ECO:0000313" key="1">
    <source>
        <dbReference type="EMBL" id="NMM62257.1"/>
    </source>
</evidence>
<dbReference type="Gene3D" id="2.50.20.10">
    <property type="entry name" value="Lipoprotein localisation LolA/LolB/LppX"/>
    <property type="match status" value="1"/>
</dbReference>
<dbReference type="PIRSF" id="PIRSF033729">
    <property type="entry name" value="UCP033729"/>
    <property type="match status" value="1"/>
</dbReference>
<name>A0A7Y0EF29_9CLOT</name>
<dbReference type="NCBIfam" id="NF041287">
    <property type="entry name" value="lipo_GerS_rel"/>
    <property type="match status" value="1"/>
</dbReference>
<dbReference type="Proteomes" id="UP000537131">
    <property type="component" value="Unassembled WGS sequence"/>
</dbReference>
<proteinExistence type="predicted"/>